<sequence>MAAPGRIPGQYNVVVKDAYDTFDHQIPVAEFVERLRNDEVPDEVAVVGLEEAFVDGDLAEELASEMDRRANDLEYQSPTVQFVVDGSFHRRGKTYDLRYDDELYSLQDVFGPQIERREEGEWLTAPF</sequence>
<accession>A0A343TGT8</accession>
<dbReference type="OrthoDB" id="319780at2157"/>
<evidence type="ECO:0000313" key="2">
    <source>
        <dbReference type="EMBL" id="AUX08310.1"/>
    </source>
</evidence>
<dbReference type="Pfam" id="PF26277">
    <property type="entry name" value="DUF8076"/>
    <property type="match status" value="1"/>
</dbReference>
<name>A0A343TGT8_9EURY</name>
<protein>
    <recommendedName>
        <fullName evidence="1">DUF8076 domain-containing protein</fullName>
    </recommendedName>
</protein>
<gene>
    <name evidence="2" type="ORF">AArcSl_0660</name>
</gene>
<dbReference type="EMBL" id="CP025066">
    <property type="protein sequence ID" value="AUX08310.1"/>
    <property type="molecule type" value="Genomic_DNA"/>
</dbReference>
<dbReference type="GeneID" id="37877000"/>
<reference evidence="3" key="1">
    <citation type="submission" date="2017-11" db="EMBL/GenBank/DDBJ databases">
        <title>Phenotypic and genomic properties of facultatively anaerobic sulfur-reducing natronoarchaea from hypersaline soda lakes.</title>
        <authorList>
            <person name="Sorokin D.Y."/>
            <person name="Kublanov I.V."/>
            <person name="Roman P."/>
            <person name="Sinninghe Damste J.S."/>
            <person name="Golyshin P.N."/>
            <person name="Rojo D."/>
            <person name="Ciordia S."/>
            <person name="Mena M.D.C."/>
            <person name="Ferrer M."/>
            <person name="Messina E."/>
            <person name="Smedile F."/>
            <person name="La Spada G."/>
            <person name="La Cono V."/>
            <person name="Yakimov M.M."/>
        </authorList>
    </citation>
    <scope>NUCLEOTIDE SEQUENCE [LARGE SCALE GENOMIC DNA]</scope>
    <source>
        <strain evidence="3">AArc-Sl</strain>
    </source>
</reference>
<proteinExistence type="predicted"/>
<organism evidence="2 3">
    <name type="scientific">Halalkaliarchaeum desulfuricum</name>
    <dbReference type="NCBI Taxonomy" id="2055893"/>
    <lineage>
        <taxon>Archaea</taxon>
        <taxon>Methanobacteriati</taxon>
        <taxon>Methanobacteriota</taxon>
        <taxon>Stenosarchaea group</taxon>
        <taxon>Halobacteria</taxon>
        <taxon>Halobacteriales</taxon>
        <taxon>Haloferacaceae</taxon>
        <taxon>Halalkaliarchaeum</taxon>
    </lineage>
</organism>
<feature type="domain" description="DUF8076" evidence="1">
    <location>
        <begin position="7"/>
        <end position="127"/>
    </location>
</feature>
<dbReference type="Proteomes" id="UP000263012">
    <property type="component" value="Chromosome"/>
</dbReference>
<evidence type="ECO:0000259" key="1">
    <source>
        <dbReference type="Pfam" id="PF26277"/>
    </source>
</evidence>
<dbReference type="InterPro" id="IPR058389">
    <property type="entry name" value="DUF8076"/>
</dbReference>
<dbReference type="KEGG" id="hdf:AArcSl_0660"/>
<dbReference type="RefSeq" id="WP_119815008.1">
    <property type="nucleotide sequence ID" value="NZ_CP025066.1"/>
</dbReference>
<keyword evidence="3" id="KW-1185">Reference proteome</keyword>
<evidence type="ECO:0000313" key="3">
    <source>
        <dbReference type="Proteomes" id="UP000263012"/>
    </source>
</evidence>
<dbReference type="AlphaFoldDB" id="A0A343TGT8"/>